<dbReference type="InterPro" id="IPR008207">
    <property type="entry name" value="Sig_transdc_His_kin_Hpt_dom"/>
</dbReference>
<comment type="function">
    <text evidence="13">Involved in the transmission of sensory signals from the chemoreceptors to the flagellar motors. CheA is autophosphorylated; it can transfer its phosphate group to either CheB or CheY.</text>
</comment>
<keyword evidence="8" id="KW-0808">Transferase</keyword>
<evidence type="ECO:0000256" key="1">
    <source>
        <dbReference type="ARBA" id="ARBA00000085"/>
    </source>
</evidence>
<comment type="caution">
    <text evidence="19">The sequence shown here is derived from an EMBL/GenBank/DDBJ whole genome shotgun (WGS) entry which is preliminary data.</text>
</comment>
<dbReference type="SMART" id="SM00387">
    <property type="entry name" value="HATPase_c"/>
    <property type="match status" value="1"/>
</dbReference>
<evidence type="ECO:0000256" key="2">
    <source>
        <dbReference type="ARBA" id="ARBA00004496"/>
    </source>
</evidence>
<proteinExistence type="predicted"/>
<dbReference type="PROSITE" id="PS50109">
    <property type="entry name" value="HIS_KIN"/>
    <property type="match status" value="1"/>
</dbReference>
<evidence type="ECO:0000259" key="17">
    <source>
        <dbReference type="PROSITE" id="PS50851"/>
    </source>
</evidence>
<dbReference type="Pfam" id="PF02518">
    <property type="entry name" value="HATPase_c"/>
    <property type="match status" value="1"/>
</dbReference>
<dbReference type="SMART" id="SM00260">
    <property type="entry name" value="CheW"/>
    <property type="match status" value="1"/>
</dbReference>
<keyword evidence="11" id="KW-0067">ATP-binding</keyword>
<gene>
    <name evidence="19" type="ORF">ISU02_11705</name>
</gene>
<dbReference type="InterPro" id="IPR051315">
    <property type="entry name" value="Bact_Chemotaxis_CheA"/>
</dbReference>
<sequence>MSDYNQNEPMIEMYVYETTQLIDRLEQLMMASEKEESLDFAIDEIFRIMHTIKGNSMMMMYEGIAVIAHRLEDLFDFLRNNKAIKYNPSRITDLTLAMIDFVKEEVKKLGQDLQPDGEANELRDEIVTYLESLKFMNDREQYSASDESNIKPQYYISPKKVENSEGNLKSDESNPFNYFRLKMAYEDGCGMENIRAFTFVHSIKDKVNGLIHIPVDITGDPGAADHIVENGFRIYLKSEMSIEEMQEVVSGVSFLKTYDLLEIDEQIFSKAYKNIEAGIFEESILENETETNDTPDDELDKNTSGETAIESDSETVETDEGDVKNQATDPLNQEISHLNQEINREKKVIKTTKSNEVKTDVESKKVAKQSFISVDVTRVDKLMDLVGELVVSESMVTRNPEIQNLHLENFEKAARQFRIIMNELQDTVMSMRMVPLTLTFQKMTRIVRDMKKKVGKEVDLIIIGETTEVDKNVIENITDPLMHIIRNSMDHGLESTEERIDMGKPEKGTIVLEAKHSGGDVWIIVKDDGKGLDREKILDKCEERNLLTRQRSEYQDREVYEMLFEPGFSTKDQVTEFSGRGVGLDVVARNIKKLGGSVIVSSELGIGTEFAIKIPLTLAIINGMMMQVGKTIFSIPIISIRESFIAKESDITQDPDGNELVMVRGQVFPILRLHEKYGIETEITNFNEGILIMIEENGKEKVFFADAILGEQQLVVKSAPKYLKTIDGMTGFALLGDGRISLILDPDSLVN</sequence>
<dbReference type="SMART" id="SM01231">
    <property type="entry name" value="H-kinase_dim"/>
    <property type="match status" value="1"/>
</dbReference>
<dbReference type="InterPro" id="IPR003594">
    <property type="entry name" value="HATPase_dom"/>
</dbReference>
<dbReference type="InterPro" id="IPR005467">
    <property type="entry name" value="His_kinase_dom"/>
</dbReference>
<feature type="domain" description="CheW-like" evidence="17">
    <location>
        <begin position="620"/>
        <end position="751"/>
    </location>
</feature>
<dbReference type="Pfam" id="PF02895">
    <property type="entry name" value="H-kinase_dim"/>
    <property type="match status" value="1"/>
</dbReference>
<feature type="domain" description="HPt" evidence="18">
    <location>
        <begin position="3"/>
        <end position="109"/>
    </location>
</feature>
<dbReference type="PANTHER" id="PTHR43395">
    <property type="entry name" value="SENSOR HISTIDINE KINASE CHEA"/>
    <property type="match status" value="1"/>
</dbReference>
<dbReference type="SUPFAM" id="SSF50341">
    <property type="entry name" value="CheW-like"/>
    <property type="match status" value="1"/>
</dbReference>
<evidence type="ECO:0000256" key="5">
    <source>
        <dbReference type="ARBA" id="ARBA00022490"/>
    </source>
</evidence>
<dbReference type="InterPro" id="IPR036890">
    <property type="entry name" value="HATPase_C_sf"/>
</dbReference>
<dbReference type="InterPro" id="IPR036641">
    <property type="entry name" value="HPT_dom_sf"/>
</dbReference>
<dbReference type="SUPFAM" id="SSF55052">
    <property type="entry name" value="CheY-binding domain of CheA"/>
    <property type="match status" value="1"/>
</dbReference>
<evidence type="ECO:0000256" key="9">
    <source>
        <dbReference type="ARBA" id="ARBA00022741"/>
    </source>
</evidence>
<dbReference type="Pfam" id="PF01584">
    <property type="entry name" value="CheW"/>
    <property type="match status" value="1"/>
</dbReference>
<dbReference type="Pfam" id="PF07194">
    <property type="entry name" value="P2"/>
    <property type="match status" value="1"/>
</dbReference>
<keyword evidence="9" id="KW-0547">Nucleotide-binding</keyword>
<dbReference type="EC" id="2.7.13.3" evidence="3"/>
<protein>
    <recommendedName>
        <fullName evidence="4">Chemotaxis protein CheA</fullName>
        <ecNumber evidence="3">2.7.13.3</ecNumber>
    </recommendedName>
</protein>
<dbReference type="InterPro" id="IPR002545">
    <property type="entry name" value="CheW-lke_dom"/>
</dbReference>
<evidence type="ECO:0000259" key="18">
    <source>
        <dbReference type="PROSITE" id="PS50894"/>
    </source>
</evidence>
<dbReference type="CDD" id="cd16916">
    <property type="entry name" value="HATPase_CheA-like"/>
    <property type="match status" value="1"/>
</dbReference>
<evidence type="ECO:0000313" key="19">
    <source>
        <dbReference type="EMBL" id="MBF4693794.1"/>
    </source>
</evidence>
<dbReference type="Gene3D" id="3.30.565.10">
    <property type="entry name" value="Histidine kinase-like ATPase, C-terminal domain"/>
    <property type="match status" value="1"/>
</dbReference>
<dbReference type="RefSeq" id="WP_194702027.1">
    <property type="nucleotide sequence ID" value="NZ_JADKNH010000006.1"/>
</dbReference>
<dbReference type="InterPro" id="IPR036061">
    <property type="entry name" value="CheW-like_dom_sf"/>
</dbReference>
<dbReference type="PROSITE" id="PS50894">
    <property type="entry name" value="HPT"/>
    <property type="match status" value="1"/>
</dbReference>
<dbReference type="PROSITE" id="PS50851">
    <property type="entry name" value="CHEW"/>
    <property type="match status" value="1"/>
</dbReference>
<dbReference type="InterPro" id="IPR036097">
    <property type="entry name" value="HisK_dim/P_sf"/>
</dbReference>
<dbReference type="InterPro" id="IPR004105">
    <property type="entry name" value="CheA-like_dim"/>
</dbReference>
<dbReference type="PRINTS" id="PR00344">
    <property type="entry name" value="BCTRLSENSOR"/>
</dbReference>
<keyword evidence="5" id="KW-0963">Cytoplasm</keyword>
<feature type="region of interest" description="Disordered" evidence="15">
    <location>
        <begin position="284"/>
        <end position="331"/>
    </location>
</feature>
<evidence type="ECO:0000256" key="15">
    <source>
        <dbReference type="SAM" id="MobiDB-lite"/>
    </source>
</evidence>
<feature type="domain" description="Histidine kinase" evidence="16">
    <location>
        <begin position="337"/>
        <end position="618"/>
    </location>
</feature>
<feature type="compositionally biased region" description="Acidic residues" evidence="15">
    <location>
        <begin position="284"/>
        <end position="299"/>
    </location>
</feature>
<evidence type="ECO:0000256" key="12">
    <source>
        <dbReference type="ARBA" id="ARBA00023012"/>
    </source>
</evidence>
<dbReference type="CDD" id="cd00088">
    <property type="entry name" value="HPT"/>
    <property type="match status" value="1"/>
</dbReference>
<dbReference type="PANTHER" id="PTHR43395:SF10">
    <property type="entry name" value="CHEMOTAXIS PROTEIN CHEA"/>
    <property type="match status" value="1"/>
</dbReference>
<evidence type="ECO:0000256" key="11">
    <source>
        <dbReference type="ARBA" id="ARBA00022840"/>
    </source>
</evidence>
<dbReference type="Pfam" id="PF01627">
    <property type="entry name" value="Hpt"/>
    <property type="match status" value="1"/>
</dbReference>
<evidence type="ECO:0000256" key="3">
    <source>
        <dbReference type="ARBA" id="ARBA00012438"/>
    </source>
</evidence>
<dbReference type="Gene3D" id="1.10.287.560">
    <property type="entry name" value="Histidine kinase CheA-like, homodimeric domain"/>
    <property type="match status" value="1"/>
</dbReference>
<name>A0ABR9ZTK2_9FIRM</name>
<evidence type="ECO:0000256" key="13">
    <source>
        <dbReference type="ARBA" id="ARBA00035100"/>
    </source>
</evidence>
<dbReference type="EMBL" id="JADKNH010000006">
    <property type="protein sequence ID" value="MBF4693794.1"/>
    <property type="molecule type" value="Genomic_DNA"/>
</dbReference>
<reference evidence="19 20" key="1">
    <citation type="submission" date="2020-11" db="EMBL/GenBank/DDBJ databases">
        <title>Fusibacter basophilias sp. nov.</title>
        <authorList>
            <person name="Qiu D."/>
        </authorList>
    </citation>
    <scope>NUCLEOTIDE SEQUENCE [LARGE SCALE GENOMIC DNA]</scope>
    <source>
        <strain evidence="19 20">Q10-2</strain>
    </source>
</reference>
<keyword evidence="6" id="KW-0145">Chemotaxis</keyword>
<organism evidence="19 20">
    <name type="scientific">Fusibacter ferrireducens</name>
    <dbReference type="NCBI Taxonomy" id="2785058"/>
    <lineage>
        <taxon>Bacteria</taxon>
        <taxon>Bacillati</taxon>
        <taxon>Bacillota</taxon>
        <taxon>Clostridia</taxon>
        <taxon>Eubacteriales</taxon>
        <taxon>Eubacteriales Family XII. Incertae Sedis</taxon>
        <taxon>Fusibacter</taxon>
    </lineage>
</organism>
<evidence type="ECO:0000256" key="7">
    <source>
        <dbReference type="ARBA" id="ARBA00022553"/>
    </source>
</evidence>
<feature type="modified residue" description="Phosphohistidine" evidence="14">
    <location>
        <position position="50"/>
    </location>
</feature>
<comment type="catalytic activity">
    <reaction evidence="1">
        <text>ATP + protein L-histidine = ADP + protein N-phospho-L-histidine.</text>
        <dbReference type="EC" id="2.7.13.3"/>
    </reaction>
</comment>
<dbReference type="SUPFAM" id="SSF47384">
    <property type="entry name" value="Homodimeric domain of signal transducing histidine kinase"/>
    <property type="match status" value="1"/>
</dbReference>
<feature type="compositionally biased region" description="Acidic residues" evidence="15">
    <location>
        <begin position="309"/>
        <end position="320"/>
    </location>
</feature>
<evidence type="ECO:0000256" key="10">
    <source>
        <dbReference type="ARBA" id="ARBA00022777"/>
    </source>
</evidence>
<dbReference type="SUPFAM" id="SSF47226">
    <property type="entry name" value="Histidine-containing phosphotransfer domain, HPT domain"/>
    <property type="match status" value="1"/>
</dbReference>
<keyword evidence="20" id="KW-1185">Reference proteome</keyword>
<keyword evidence="12" id="KW-0902">Two-component regulatory system</keyword>
<dbReference type="InterPro" id="IPR035891">
    <property type="entry name" value="CheY-binding_CheA"/>
</dbReference>
<dbReference type="Proteomes" id="UP000614200">
    <property type="component" value="Unassembled WGS sequence"/>
</dbReference>
<evidence type="ECO:0000256" key="14">
    <source>
        <dbReference type="PROSITE-ProRule" id="PRU00110"/>
    </source>
</evidence>
<dbReference type="Gene3D" id="2.30.30.40">
    <property type="entry name" value="SH3 Domains"/>
    <property type="match status" value="1"/>
</dbReference>
<dbReference type="InterPro" id="IPR037006">
    <property type="entry name" value="CheA-like_homodim_sf"/>
</dbReference>
<evidence type="ECO:0000259" key="16">
    <source>
        <dbReference type="PROSITE" id="PS50109"/>
    </source>
</evidence>
<comment type="subcellular location">
    <subcellularLocation>
        <location evidence="2">Cytoplasm</location>
    </subcellularLocation>
</comment>
<dbReference type="SUPFAM" id="SSF55874">
    <property type="entry name" value="ATPase domain of HSP90 chaperone/DNA topoisomerase II/histidine kinase"/>
    <property type="match status" value="1"/>
</dbReference>
<evidence type="ECO:0000256" key="4">
    <source>
        <dbReference type="ARBA" id="ARBA00021495"/>
    </source>
</evidence>
<evidence type="ECO:0000256" key="8">
    <source>
        <dbReference type="ARBA" id="ARBA00022679"/>
    </source>
</evidence>
<dbReference type="InterPro" id="IPR010808">
    <property type="entry name" value="CheA_P2-bd"/>
</dbReference>
<dbReference type="Gene3D" id="1.20.120.160">
    <property type="entry name" value="HPT domain"/>
    <property type="match status" value="1"/>
</dbReference>
<keyword evidence="10" id="KW-0418">Kinase</keyword>
<dbReference type="SMART" id="SM00073">
    <property type="entry name" value="HPT"/>
    <property type="match status" value="1"/>
</dbReference>
<keyword evidence="7 14" id="KW-0597">Phosphoprotein</keyword>
<dbReference type="InterPro" id="IPR004358">
    <property type="entry name" value="Sig_transdc_His_kin-like_C"/>
</dbReference>
<evidence type="ECO:0000256" key="6">
    <source>
        <dbReference type="ARBA" id="ARBA00022500"/>
    </source>
</evidence>
<evidence type="ECO:0000313" key="20">
    <source>
        <dbReference type="Proteomes" id="UP000614200"/>
    </source>
</evidence>
<accession>A0ABR9ZTK2</accession>